<dbReference type="Proteomes" id="UP000304912">
    <property type="component" value="Chromosome"/>
</dbReference>
<feature type="region of interest" description="Disordered" evidence="1">
    <location>
        <begin position="21"/>
        <end position="59"/>
    </location>
</feature>
<dbReference type="EMBL" id="CP039852">
    <property type="protein sequence ID" value="QCZ93673.1"/>
    <property type="molecule type" value="Genomic_DNA"/>
</dbReference>
<feature type="compositionally biased region" description="Basic and acidic residues" evidence="1">
    <location>
        <begin position="75"/>
        <end position="86"/>
    </location>
</feature>
<evidence type="ECO:0000313" key="4">
    <source>
        <dbReference type="Proteomes" id="UP000304912"/>
    </source>
</evidence>
<feature type="chain" id="PRO_5023032639" description="Lipoprotein" evidence="2">
    <location>
        <begin position="25"/>
        <end position="96"/>
    </location>
</feature>
<evidence type="ECO:0000313" key="3">
    <source>
        <dbReference type="EMBL" id="QCZ93673.1"/>
    </source>
</evidence>
<keyword evidence="4" id="KW-1185">Reference proteome</keyword>
<evidence type="ECO:0000256" key="1">
    <source>
        <dbReference type="SAM" id="MobiDB-lite"/>
    </source>
</evidence>
<feature type="signal peptide" evidence="2">
    <location>
        <begin position="1"/>
        <end position="24"/>
    </location>
</feature>
<name>A0A5B7YEL8_9ALTE</name>
<evidence type="ECO:0000256" key="2">
    <source>
        <dbReference type="SAM" id="SignalP"/>
    </source>
</evidence>
<evidence type="ECO:0008006" key="5">
    <source>
        <dbReference type="Google" id="ProtNLM"/>
    </source>
</evidence>
<dbReference type="OrthoDB" id="6386994at2"/>
<dbReference type="AlphaFoldDB" id="A0A5B7YEL8"/>
<protein>
    <recommendedName>
        <fullName evidence="5">Lipoprotein</fullName>
    </recommendedName>
</protein>
<dbReference type="KEGG" id="salk:FBQ74_09275"/>
<proteinExistence type="predicted"/>
<organism evidence="3 4">
    <name type="scientific">Salinimonas iocasae</name>
    <dbReference type="NCBI Taxonomy" id="2572577"/>
    <lineage>
        <taxon>Bacteria</taxon>
        <taxon>Pseudomonadati</taxon>
        <taxon>Pseudomonadota</taxon>
        <taxon>Gammaproteobacteria</taxon>
        <taxon>Alteromonadales</taxon>
        <taxon>Alteromonadaceae</taxon>
        <taxon>Alteromonas/Salinimonas group</taxon>
        <taxon>Salinimonas</taxon>
    </lineage>
</organism>
<sequence>MLRIFAVLTLIGSMIACGSSQSVAYQEDRKPEDRNSNIGAEGMRQYSKDQSTISQAEQKQQCEEAKIAYLKAKKNKDDDAAERANEAMKTSCLSAR</sequence>
<dbReference type="RefSeq" id="WP_139756417.1">
    <property type="nucleotide sequence ID" value="NZ_CP039852.1"/>
</dbReference>
<feature type="compositionally biased region" description="Basic and acidic residues" evidence="1">
    <location>
        <begin position="26"/>
        <end position="35"/>
    </location>
</feature>
<reference evidence="3 4" key="1">
    <citation type="submission" date="2019-04" db="EMBL/GenBank/DDBJ databases">
        <title>Salinimonas iocasae sp. nov., a halophilic bacterium isolated from the outer tube casing of tubeworms in Okinawa Trough.</title>
        <authorList>
            <person name="Zhang H."/>
            <person name="Wang H."/>
            <person name="Li C."/>
        </authorList>
    </citation>
    <scope>NUCLEOTIDE SEQUENCE [LARGE SCALE GENOMIC DNA]</scope>
    <source>
        <strain evidence="3 4">KX18D6</strain>
    </source>
</reference>
<keyword evidence="2" id="KW-0732">Signal</keyword>
<accession>A0A5B7YEL8</accession>
<gene>
    <name evidence="3" type="ORF">FBQ74_09275</name>
</gene>
<dbReference type="PROSITE" id="PS51257">
    <property type="entry name" value="PROKAR_LIPOPROTEIN"/>
    <property type="match status" value="1"/>
</dbReference>
<feature type="region of interest" description="Disordered" evidence="1">
    <location>
        <begin position="74"/>
        <end position="96"/>
    </location>
</feature>